<dbReference type="SUPFAM" id="SSF53720">
    <property type="entry name" value="ALDH-like"/>
    <property type="match status" value="1"/>
</dbReference>
<dbReference type="GO" id="GO:0016620">
    <property type="term" value="F:oxidoreductase activity, acting on the aldehyde or oxo group of donors, NAD or NADP as acceptor"/>
    <property type="evidence" value="ECO:0007669"/>
    <property type="project" value="InterPro"/>
</dbReference>
<dbReference type="CDD" id="cd07139">
    <property type="entry name" value="ALDH_AldA-Rv0768"/>
    <property type="match status" value="1"/>
</dbReference>
<comment type="similarity">
    <text evidence="1 4">Belongs to the aldehyde dehydrogenase family.</text>
</comment>
<dbReference type="EMBL" id="NMVO01000014">
    <property type="protein sequence ID" value="OYO12865.1"/>
    <property type="molecule type" value="Genomic_DNA"/>
</dbReference>
<evidence type="ECO:0000256" key="2">
    <source>
        <dbReference type="ARBA" id="ARBA00023002"/>
    </source>
</evidence>
<evidence type="ECO:0000313" key="7">
    <source>
        <dbReference type="Proteomes" id="UP000215896"/>
    </source>
</evidence>
<evidence type="ECO:0000259" key="5">
    <source>
        <dbReference type="Pfam" id="PF00171"/>
    </source>
</evidence>
<evidence type="ECO:0000256" key="3">
    <source>
        <dbReference type="PROSITE-ProRule" id="PRU10007"/>
    </source>
</evidence>
<dbReference type="FunFam" id="3.40.605.10:FF:000007">
    <property type="entry name" value="NAD/NADP-dependent betaine aldehyde dehydrogenase"/>
    <property type="match status" value="1"/>
</dbReference>
<dbReference type="Proteomes" id="UP000215896">
    <property type="component" value="Unassembled WGS sequence"/>
</dbReference>
<name>A0A255GAJ6_9ACTN</name>
<proteinExistence type="inferred from homology"/>
<reference evidence="6 7" key="1">
    <citation type="submission" date="2017-07" db="EMBL/GenBank/DDBJ databases">
        <title>Draft whole genome sequences of clinical Proprionibacteriaceae strains.</title>
        <authorList>
            <person name="Bernier A.-M."/>
            <person name="Bernard K."/>
            <person name="Domingo M.-C."/>
        </authorList>
    </citation>
    <scope>NUCLEOTIDE SEQUENCE [LARGE SCALE GENOMIC DNA]</scope>
    <source>
        <strain evidence="6 7">NML 030167</strain>
    </source>
</reference>
<dbReference type="RefSeq" id="WP_094405914.1">
    <property type="nucleotide sequence ID" value="NZ_NMVO01000014.1"/>
</dbReference>
<sequence length="480" mass="50391">MTISYQTLFIGGEWIAPSSSEVIAPINPSTEEVAGSVPEGQSADIDAAVDAARRAFDDPFGWSAWEPERRAELMERLADELDARADGFVERVSSQNGMPVAVARQLEVGYPSAVLRYYAGLAAKGGFDEVRPGFFGGEIEVRRRPLGVVAAVVPWNFPQALTMFKLAPALAAGCTLVIKPSPETVLDAFLLAEAVEAAGLPAGVVNVVPAGREVGAYLVAHPGVDKVAFTGSTAAGRAIAETCGRLLRPVTLELGGKSAAIVLEDAELDLAQIGEGLFTSTLLNNGQTCFLGTRVLAPRSRYGEVVDAFSAFATSLQVGPASAPETQIGPMATAAQRDRVEACIAKGRSEHGQITAGGKRPELDRGFFVEPTVFAGLSNSSTLAREEIFGPVLTVIAYDGVDDAVRIANDSDFGLGGTVWTADPERGAEVARRVRTGTIGVNRYIPDPAAPFGGVKNSGIGRELGPEGLAAYQQLQSVYL</sequence>
<dbReference type="InterPro" id="IPR016162">
    <property type="entry name" value="Ald_DH_N"/>
</dbReference>
<dbReference type="InterPro" id="IPR029510">
    <property type="entry name" value="Ald_DH_CS_GLU"/>
</dbReference>
<dbReference type="PROSITE" id="PS00687">
    <property type="entry name" value="ALDEHYDE_DEHYDR_GLU"/>
    <property type="match status" value="1"/>
</dbReference>
<keyword evidence="7" id="KW-1185">Reference proteome</keyword>
<dbReference type="InterPro" id="IPR016163">
    <property type="entry name" value="Ald_DH_C"/>
</dbReference>
<dbReference type="Gene3D" id="3.40.605.10">
    <property type="entry name" value="Aldehyde Dehydrogenase, Chain A, domain 1"/>
    <property type="match status" value="1"/>
</dbReference>
<protein>
    <submittedName>
        <fullName evidence="6">Aldehyde dehydrogenase</fullName>
    </submittedName>
</protein>
<dbReference type="OrthoDB" id="6882680at2"/>
<dbReference type="PANTHER" id="PTHR42804">
    <property type="entry name" value="ALDEHYDE DEHYDROGENASE"/>
    <property type="match status" value="1"/>
</dbReference>
<feature type="domain" description="Aldehyde dehydrogenase" evidence="5">
    <location>
        <begin position="14"/>
        <end position="478"/>
    </location>
</feature>
<comment type="caution">
    <text evidence="6">The sequence shown here is derived from an EMBL/GenBank/DDBJ whole genome shotgun (WGS) entry which is preliminary data.</text>
</comment>
<evidence type="ECO:0000313" key="6">
    <source>
        <dbReference type="EMBL" id="OYO12865.1"/>
    </source>
</evidence>
<gene>
    <name evidence="6" type="ORF">CGZ94_13315</name>
</gene>
<feature type="active site" evidence="3">
    <location>
        <position position="253"/>
    </location>
</feature>
<dbReference type="InterPro" id="IPR016161">
    <property type="entry name" value="Ald_DH/histidinol_DH"/>
</dbReference>
<dbReference type="AlphaFoldDB" id="A0A255GAJ6"/>
<evidence type="ECO:0000256" key="1">
    <source>
        <dbReference type="ARBA" id="ARBA00009986"/>
    </source>
</evidence>
<dbReference type="PANTHER" id="PTHR42804:SF1">
    <property type="entry name" value="ALDEHYDE DEHYDROGENASE-RELATED"/>
    <property type="match status" value="1"/>
</dbReference>
<accession>A0A255GAJ6</accession>
<dbReference type="Gene3D" id="3.40.309.10">
    <property type="entry name" value="Aldehyde Dehydrogenase, Chain A, domain 2"/>
    <property type="match status" value="1"/>
</dbReference>
<dbReference type="InterPro" id="IPR015590">
    <property type="entry name" value="Aldehyde_DH_dom"/>
</dbReference>
<keyword evidence="2 4" id="KW-0560">Oxidoreductase</keyword>
<dbReference type="Pfam" id="PF00171">
    <property type="entry name" value="Aldedh"/>
    <property type="match status" value="1"/>
</dbReference>
<evidence type="ECO:0000256" key="4">
    <source>
        <dbReference type="RuleBase" id="RU003345"/>
    </source>
</evidence>
<organism evidence="6 7">
    <name type="scientific">Enemella evansiae</name>
    <dbReference type="NCBI Taxonomy" id="2016499"/>
    <lineage>
        <taxon>Bacteria</taxon>
        <taxon>Bacillati</taxon>
        <taxon>Actinomycetota</taxon>
        <taxon>Actinomycetes</taxon>
        <taxon>Propionibacteriales</taxon>
        <taxon>Propionibacteriaceae</taxon>
        <taxon>Enemella</taxon>
    </lineage>
</organism>